<evidence type="ECO:0000256" key="2">
    <source>
        <dbReference type="ARBA" id="ARBA00022605"/>
    </source>
</evidence>
<dbReference type="EMBL" id="JAUJEB010000004">
    <property type="protein sequence ID" value="MDN5214303.1"/>
    <property type="molecule type" value="Genomic_DNA"/>
</dbReference>
<dbReference type="InterPro" id="IPR030960">
    <property type="entry name" value="DHQS/DOIS_N"/>
</dbReference>
<dbReference type="RefSeq" id="WP_346759637.1">
    <property type="nucleotide sequence ID" value="NZ_JAUJEB010000004.1"/>
</dbReference>
<gene>
    <name evidence="8" type="ORF">QQ020_19650</name>
</gene>
<dbReference type="SUPFAM" id="SSF56796">
    <property type="entry name" value="Dehydroquinate synthase-like"/>
    <property type="match status" value="1"/>
</dbReference>
<feature type="domain" description="3-dehydroquinate synthase C-terminal" evidence="7">
    <location>
        <begin position="197"/>
        <end position="324"/>
    </location>
</feature>
<evidence type="ECO:0000259" key="7">
    <source>
        <dbReference type="Pfam" id="PF24621"/>
    </source>
</evidence>
<dbReference type="CDD" id="cd08198">
    <property type="entry name" value="DHQS-like"/>
    <property type="match status" value="1"/>
</dbReference>
<keyword evidence="2" id="KW-0028">Amino-acid biosynthesis</keyword>
<keyword evidence="4" id="KW-0057">Aromatic amino acid biosynthesis</keyword>
<reference evidence="8" key="1">
    <citation type="submission" date="2023-06" db="EMBL/GenBank/DDBJ databases">
        <title>Genomic of Agaribacillus aureum.</title>
        <authorList>
            <person name="Wang G."/>
        </authorList>
    </citation>
    <scope>NUCLEOTIDE SEQUENCE</scope>
    <source>
        <strain evidence="8">BMA12</strain>
    </source>
</reference>
<organism evidence="8 9">
    <name type="scientific">Agaribacillus aureus</name>
    <dbReference type="NCBI Taxonomy" id="3051825"/>
    <lineage>
        <taxon>Bacteria</taxon>
        <taxon>Pseudomonadati</taxon>
        <taxon>Bacteroidota</taxon>
        <taxon>Cytophagia</taxon>
        <taxon>Cytophagales</taxon>
        <taxon>Splendidivirgaceae</taxon>
        <taxon>Agaribacillus</taxon>
    </lineage>
</organism>
<comment type="caution">
    <text evidence="8">The sequence shown here is derived from an EMBL/GenBank/DDBJ whole genome shotgun (WGS) entry which is preliminary data.</text>
</comment>
<dbReference type="PANTHER" id="PTHR43622">
    <property type="entry name" value="3-DEHYDROQUINATE SYNTHASE"/>
    <property type="match status" value="1"/>
</dbReference>
<dbReference type="InterPro" id="IPR050071">
    <property type="entry name" value="Dehydroquinate_synthase"/>
</dbReference>
<evidence type="ECO:0000256" key="5">
    <source>
        <dbReference type="ARBA" id="ARBA00023239"/>
    </source>
</evidence>
<dbReference type="Gene3D" id="1.20.1090.10">
    <property type="entry name" value="Dehydroquinate synthase-like - alpha domain"/>
    <property type="match status" value="1"/>
</dbReference>
<evidence type="ECO:0000256" key="1">
    <source>
        <dbReference type="ARBA" id="ARBA00001911"/>
    </source>
</evidence>
<keyword evidence="5 8" id="KW-0456">Lyase</keyword>
<keyword evidence="9" id="KW-1185">Reference proteome</keyword>
<dbReference type="NCBIfam" id="NF004852">
    <property type="entry name" value="PRK06203.1"/>
    <property type="match status" value="1"/>
</dbReference>
<name>A0ABT8L973_9BACT</name>
<accession>A0ABT8L973</accession>
<evidence type="ECO:0000256" key="4">
    <source>
        <dbReference type="ARBA" id="ARBA00023141"/>
    </source>
</evidence>
<evidence type="ECO:0000313" key="9">
    <source>
        <dbReference type="Proteomes" id="UP001172083"/>
    </source>
</evidence>
<evidence type="ECO:0000313" key="8">
    <source>
        <dbReference type="EMBL" id="MDN5214303.1"/>
    </source>
</evidence>
<evidence type="ECO:0000256" key="3">
    <source>
        <dbReference type="ARBA" id="ARBA00023027"/>
    </source>
</evidence>
<dbReference type="EC" id="4.2.3.4" evidence="8"/>
<dbReference type="Proteomes" id="UP001172083">
    <property type="component" value="Unassembled WGS sequence"/>
</dbReference>
<keyword evidence="3" id="KW-0520">NAD</keyword>
<dbReference type="InterPro" id="IPR056179">
    <property type="entry name" value="DHQS_C"/>
</dbReference>
<feature type="domain" description="3-dehydroquinate synthase N-terminal" evidence="6">
    <location>
        <begin position="82"/>
        <end position="195"/>
    </location>
</feature>
<dbReference type="Pfam" id="PF24621">
    <property type="entry name" value="DHQS_C"/>
    <property type="match status" value="1"/>
</dbReference>
<comment type="cofactor">
    <cofactor evidence="1">
        <name>NAD(+)</name>
        <dbReference type="ChEBI" id="CHEBI:57540"/>
    </cofactor>
</comment>
<protein>
    <submittedName>
        <fullName evidence="8">3-dehydroquinate synthase</fullName>
        <ecNumber evidence="8">4.2.3.4</ecNumber>
    </submittedName>
</protein>
<dbReference type="GO" id="GO:0003856">
    <property type="term" value="F:3-dehydroquinate synthase activity"/>
    <property type="evidence" value="ECO:0007669"/>
    <property type="project" value="UniProtKB-EC"/>
</dbReference>
<sequence length="391" mass="43309">MRKISQTFQVPFSYEVHFTRDLFAENNHLLKDLIGSARDQKTAKILVVVDEGVIAAHTQLITGITNYAHNGNLGIKLVCPPLVVPGGETVKNDNRHVKTILNAVNEFGLDRHAYLIAIGGGSVLDMAGFAATIAHRGIRHIRVPTTVLAQNDAGVGVKNGINQFGKKNFIGCFSPPFAVINDSAFLSTLEDRDWRCGITEAIKVALIKDRDFFKQIQQNTGTLLSRDASSMDLLIYQCAKLHLDHISRGGDPFEKGSSRPLDFGHWAAHKLEQLTDYRLRHGEAVAIGIALDSIYSQLIGLLSQAALHEILTLFKNLKFKLFVPELLADTGHKNPVMDGLNEFREHLGGKLTIMLLKDIGEGVEVNDIDYEQMQHAILELKKFDEETVPKC</sequence>
<dbReference type="Pfam" id="PF01761">
    <property type="entry name" value="DHQ_synthase"/>
    <property type="match status" value="1"/>
</dbReference>
<dbReference type="PANTHER" id="PTHR43622:SF7">
    <property type="entry name" value="3-DEHYDROQUINATE SYNTHASE, CHLOROPLASTIC"/>
    <property type="match status" value="1"/>
</dbReference>
<dbReference type="Gene3D" id="3.40.50.1970">
    <property type="match status" value="1"/>
</dbReference>
<evidence type="ECO:0000259" key="6">
    <source>
        <dbReference type="Pfam" id="PF01761"/>
    </source>
</evidence>
<proteinExistence type="predicted"/>